<dbReference type="RefSeq" id="WP_369280444.1">
    <property type="nucleotide sequence ID" value="NZ_JBJVMW010000031.1"/>
</dbReference>
<dbReference type="Proteomes" id="UP001631993">
    <property type="component" value="Unassembled WGS sequence"/>
</dbReference>
<keyword evidence="3" id="KW-1185">Reference proteome</keyword>
<keyword evidence="1" id="KW-1133">Transmembrane helix</keyword>
<keyword evidence="1" id="KW-0812">Transmembrane</keyword>
<protein>
    <submittedName>
        <fullName evidence="2">Uncharacterized protein</fullName>
    </submittedName>
</protein>
<organism evidence="2 3">
    <name type="scientific">Streptomyces galilaeus</name>
    <dbReference type="NCBI Taxonomy" id="33899"/>
    <lineage>
        <taxon>Bacteria</taxon>
        <taxon>Bacillati</taxon>
        <taxon>Actinomycetota</taxon>
        <taxon>Actinomycetes</taxon>
        <taxon>Kitasatosporales</taxon>
        <taxon>Streptomycetaceae</taxon>
        <taxon>Streptomyces</taxon>
    </lineage>
</organism>
<gene>
    <name evidence="2" type="ORF">ACKI1S_38765</name>
</gene>
<evidence type="ECO:0000313" key="2">
    <source>
        <dbReference type="EMBL" id="MFM9652064.1"/>
    </source>
</evidence>
<proteinExistence type="predicted"/>
<keyword evidence="1" id="KW-0472">Membrane</keyword>
<evidence type="ECO:0000256" key="1">
    <source>
        <dbReference type="SAM" id="Phobius"/>
    </source>
</evidence>
<reference evidence="2 3" key="1">
    <citation type="submission" date="2024-12" db="EMBL/GenBank/DDBJ databases">
        <title>Forecasting of Potato common scab and diversities of Pathogenic streptomyces spp. in china.</title>
        <authorList>
            <person name="Handique U."/>
            <person name="Wu J."/>
        </authorList>
    </citation>
    <scope>NUCLEOTIDE SEQUENCE [LARGE SCALE GENOMIC DNA]</scope>
    <source>
        <strain evidence="2 3">ZRIMU1585</strain>
    </source>
</reference>
<sequence length="230" mass="25775">MRWRGGESSWCVTCIVLGLVLVGWGVSRIGPTYDREHGRRVVSACIDEHSVEQCLPVRTADITRVAKQRTDYGDTLNVYLDGASEPALVVWPDWIERHSAELVVADWQGEVWAWQESVNHGWKELYGPRVPFWWTFGYLGLILGGGWFVLRFGSELLIEGPSRYRALADQLVGVYAGLSAAGTAILFGFTVSRIVGLAFVTAVVLAAGVNGVDHLRHWRDAWRRARRVPR</sequence>
<name>A0ABW9IWE7_STRGJ</name>
<feature type="transmembrane region" description="Helical" evidence="1">
    <location>
        <begin position="195"/>
        <end position="215"/>
    </location>
</feature>
<feature type="transmembrane region" description="Helical" evidence="1">
    <location>
        <begin position="132"/>
        <end position="150"/>
    </location>
</feature>
<feature type="transmembrane region" description="Helical" evidence="1">
    <location>
        <begin position="7"/>
        <end position="26"/>
    </location>
</feature>
<comment type="caution">
    <text evidence="2">The sequence shown here is derived from an EMBL/GenBank/DDBJ whole genome shotgun (WGS) entry which is preliminary data.</text>
</comment>
<dbReference type="EMBL" id="JBJVNE010000025">
    <property type="protein sequence ID" value="MFM9652064.1"/>
    <property type="molecule type" value="Genomic_DNA"/>
</dbReference>
<accession>A0ABW9IWE7</accession>
<evidence type="ECO:0000313" key="3">
    <source>
        <dbReference type="Proteomes" id="UP001631993"/>
    </source>
</evidence>
<feature type="transmembrane region" description="Helical" evidence="1">
    <location>
        <begin position="171"/>
        <end position="189"/>
    </location>
</feature>